<organism evidence="5 6">
    <name type="scientific">Zhenhengia yiwuensis</name>
    <dbReference type="NCBI Taxonomy" id="2763666"/>
    <lineage>
        <taxon>Bacteria</taxon>
        <taxon>Bacillati</taxon>
        <taxon>Bacillota</taxon>
        <taxon>Clostridia</taxon>
        <taxon>Lachnospirales</taxon>
        <taxon>Lachnospiraceae</taxon>
        <taxon>Zhenhengia</taxon>
    </lineage>
</organism>
<dbReference type="InterPro" id="IPR037923">
    <property type="entry name" value="HTH-like"/>
</dbReference>
<name>A0A926IDP2_9FIRM</name>
<dbReference type="Pfam" id="PF02311">
    <property type="entry name" value="AraC_binding"/>
    <property type="match status" value="1"/>
</dbReference>
<dbReference type="SUPFAM" id="SSF46689">
    <property type="entry name" value="Homeodomain-like"/>
    <property type="match status" value="2"/>
</dbReference>
<protein>
    <submittedName>
        <fullName evidence="5">Helix-turn-helix transcriptional regulator</fullName>
    </submittedName>
</protein>
<keyword evidence="3" id="KW-0804">Transcription</keyword>
<dbReference type="PRINTS" id="PR00032">
    <property type="entry name" value="HTHARAC"/>
</dbReference>
<dbReference type="SMART" id="SM00342">
    <property type="entry name" value="HTH_ARAC"/>
    <property type="match status" value="1"/>
</dbReference>
<dbReference type="PROSITE" id="PS01124">
    <property type="entry name" value="HTH_ARAC_FAMILY_2"/>
    <property type="match status" value="1"/>
</dbReference>
<evidence type="ECO:0000256" key="3">
    <source>
        <dbReference type="ARBA" id="ARBA00023163"/>
    </source>
</evidence>
<dbReference type="Pfam" id="PF12833">
    <property type="entry name" value="HTH_18"/>
    <property type="match status" value="1"/>
</dbReference>
<comment type="caution">
    <text evidence="5">The sequence shown here is derived from an EMBL/GenBank/DDBJ whole genome shotgun (WGS) entry which is preliminary data.</text>
</comment>
<keyword evidence="6" id="KW-1185">Reference proteome</keyword>
<evidence type="ECO:0000259" key="4">
    <source>
        <dbReference type="PROSITE" id="PS01124"/>
    </source>
</evidence>
<dbReference type="InterPro" id="IPR014710">
    <property type="entry name" value="RmlC-like_jellyroll"/>
</dbReference>
<dbReference type="RefSeq" id="WP_177671882.1">
    <property type="nucleotide sequence ID" value="NZ_JACRSY010000006.1"/>
</dbReference>
<dbReference type="PANTHER" id="PTHR43280">
    <property type="entry name" value="ARAC-FAMILY TRANSCRIPTIONAL REGULATOR"/>
    <property type="match status" value="1"/>
</dbReference>
<dbReference type="Gene3D" id="2.60.120.10">
    <property type="entry name" value="Jelly Rolls"/>
    <property type="match status" value="1"/>
</dbReference>
<dbReference type="Gene3D" id="1.10.10.60">
    <property type="entry name" value="Homeodomain-like"/>
    <property type="match status" value="2"/>
</dbReference>
<reference evidence="5" key="1">
    <citation type="submission" date="2020-08" db="EMBL/GenBank/DDBJ databases">
        <title>Genome public.</title>
        <authorList>
            <person name="Liu C."/>
            <person name="Sun Q."/>
        </authorList>
    </citation>
    <scope>NUCLEOTIDE SEQUENCE</scope>
    <source>
        <strain evidence="5">NSJ-12</strain>
    </source>
</reference>
<dbReference type="GO" id="GO:0003700">
    <property type="term" value="F:DNA-binding transcription factor activity"/>
    <property type="evidence" value="ECO:0007669"/>
    <property type="project" value="InterPro"/>
</dbReference>
<proteinExistence type="predicted"/>
<evidence type="ECO:0000313" key="5">
    <source>
        <dbReference type="EMBL" id="MBC8578903.1"/>
    </source>
</evidence>
<dbReference type="Proteomes" id="UP000655830">
    <property type="component" value="Unassembled WGS sequence"/>
</dbReference>
<dbReference type="InterPro" id="IPR009057">
    <property type="entry name" value="Homeodomain-like_sf"/>
</dbReference>
<evidence type="ECO:0000313" key="6">
    <source>
        <dbReference type="Proteomes" id="UP000655830"/>
    </source>
</evidence>
<evidence type="ECO:0000256" key="1">
    <source>
        <dbReference type="ARBA" id="ARBA00023015"/>
    </source>
</evidence>
<evidence type="ECO:0000256" key="2">
    <source>
        <dbReference type="ARBA" id="ARBA00023125"/>
    </source>
</evidence>
<dbReference type="InterPro" id="IPR018060">
    <property type="entry name" value="HTH_AraC"/>
</dbReference>
<keyword evidence="2" id="KW-0238">DNA-binding</keyword>
<dbReference type="InterPro" id="IPR020449">
    <property type="entry name" value="Tscrpt_reg_AraC-type_HTH"/>
</dbReference>
<dbReference type="GO" id="GO:0043565">
    <property type="term" value="F:sequence-specific DNA binding"/>
    <property type="evidence" value="ECO:0007669"/>
    <property type="project" value="InterPro"/>
</dbReference>
<keyword evidence="1" id="KW-0805">Transcription regulation</keyword>
<sequence length="287" mass="33053">MLIPIQCIDSFNPHVMFIIHAVTNKDNVYPTTYHSHDFVELSIVTSGQAHYTIEGEHYVLKKGDVMVFNPGVHHQALVDASITCTELHIGIGNLNIDCNAPNYMKSLSWPPIVTIEKYRNEFEQCCKEIEKEQRLRELGHSFMLKALVMKLILILYREMDECSQPPSLEASQFASRDKKVIVQSLIDYMSSYYMEDISLDNISKNMYLSPVYISKIFKEETGTSPINYLIQIRLEKAKQILENNTIPINMVAKAVGYEDAYYFSKLFKKYYGMSPSTYGKQKIAQKK</sequence>
<dbReference type="EMBL" id="JACRSY010000006">
    <property type="protein sequence ID" value="MBC8578903.1"/>
    <property type="molecule type" value="Genomic_DNA"/>
</dbReference>
<dbReference type="PANTHER" id="PTHR43280:SF28">
    <property type="entry name" value="HTH-TYPE TRANSCRIPTIONAL ACTIVATOR RHAS"/>
    <property type="match status" value="1"/>
</dbReference>
<dbReference type="AlphaFoldDB" id="A0A926IDP2"/>
<dbReference type="InterPro" id="IPR003313">
    <property type="entry name" value="AraC-bd"/>
</dbReference>
<accession>A0A926IDP2</accession>
<feature type="domain" description="HTH araC/xylS-type" evidence="4">
    <location>
        <begin position="183"/>
        <end position="281"/>
    </location>
</feature>
<dbReference type="SUPFAM" id="SSF51215">
    <property type="entry name" value="Regulatory protein AraC"/>
    <property type="match status" value="1"/>
</dbReference>
<gene>
    <name evidence="5" type="ORF">H8718_05070</name>
</gene>